<dbReference type="GO" id="GO:0016836">
    <property type="term" value="F:hydro-lyase activity"/>
    <property type="evidence" value="ECO:0007669"/>
    <property type="project" value="TreeGrafter"/>
</dbReference>
<dbReference type="Proteomes" id="UP000262939">
    <property type="component" value="Unassembled WGS sequence"/>
</dbReference>
<dbReference type="SUPFAM" id="SSF51604">
    <property type="entry name" value="Enolase C-terminal domain-like"/>
    <property type="match status" value="1"/>
</dbReference>
<evidence type="ECO:0000313" key="6">
    <source>
        <dbReference type="Proteomes" id="UP000262939"/>
    </source>
</evidence>
<dbReference type="OrthoDB" id="9775391at2"/>
<comment type="cofactor">
    <cofactor evidence="1">
        <name>Mg(2+)</name>
        <dbReference type="ChEBI" id="CHEBI:18420"/>
    </cofactor>
</comment>
<evidence type="ECO:0000313" key="5">
    <source>
        <dbReference type="EMBL" id="RFU66665.1"/>
    </source>
</evidence>
<evidence type="ECO:0000259" key="4">
    <source>
        <dbReference type="SMART" id="SM00922"/>
    </source>
</evidence>
<dbReference type="SFLD" id="SFLDS00001">
    <property type="entry name" value="Enolase"/>
    <property type="match status" value="1"/>
</dbReference>
<dbReference type="EMBL" id="QVTD01000001">
    <property type="protein sequence ID" value="RFU66665.1"/>
    <property type="molecule type" value="Genomic_DNA"/>
</dbReference>
<dbReference type="InterPro" id="IPR029065">
    <property type="entry name" value="Enolase_C-like"/>
</dbReference>
<reference evidence="5 6" key="1">
    <citation type="submission" date="2018-08" db="EMBL/GenBank/DDBJ databases">
        <title>Bacillus chawlae sp. nov., Bacillus glennii sp. nov., and Bacillus saganii sp. nov. Isolated from the Vehicle Assembly Building at Kennedy Space Center where the Viking Spacecraft were Assembled.</title>
        <authorList>
            <person name="Seuylemezian A."/>
            <person name="Vaishampayan P."/>
        </authorList>
    </citation>
    <scope>NUCLEOTIDE SEQUENCE [LARGE SCALE GENOMIC DNA]</scope>
    <source>
        <strain evidence="5 6">V44-8</strain>
    </source>
</reference>
<dbReference type="RefSeq" id="WP_117320636.1">
    <property type="nucleotide sequence ID" value="NZ_QVTD01000001.1"/>
</dbReference>
<protein>
    <submittedName>
        <fullName evidence="5">Mandelate racemase/muconate lactonizing enzyme family protein</fullName>
    </submittedName>
</protein>
<dbReference type="SMART" id="SM00922">
    <property type="entry name" value="MR_MLE"/>
    <property type="match status" value="1"/>
</dbReference>
<dbReference type="SFLD" id="SFLDG00179">
    <property type="entry name" value="mandelate_racemase"/>
    <property type="match status" value="1"/>
</dbReference>
<dbReference type="SUPFAM" id="SSF54826">
    <property type="entry name" value="Enolase N-terminal domain-like"/>
    <property type="match status" value="1"/>
</dbReference>
<organism evidence="5 6">
    <name type="scientific">Peribacillus glennii</name>
    <dbReference type="NCBI Taxonomy" id="2303991"/>
    <lineage>
        <taxon>Bacteria</taxon>
        <taxon>Bacillati</taxon>
        <taxon>Bacillota</taxon>
        <taxon>Bacilli</taxon>
        <taxon>Bacillales</taxon>
        <taxon>Bacillaceae</taxon>
        <taxon>Peribacillus</taxon>
    </lineage>
</organism>
<dbReference type="Pfam" id="PF13378">
    <property type="entry name" value="MR_MLE_C"/>
    <property type="match status" value="1"/>
</dbReference>
<dbReference type="Pfam" id="PF02746">
    <property type="entry name" value="MR_MLE_N"/>
    <property type="match status" value="1"/>
</dbReference>
<evidence type="ECO:0000256" key="1">
    <source>
        <dbReference type="ARBA" id="ARBA00001946"/>
    </source>
</evidence>
<dbReference type="CDD" id="cd03316">
    <property type="entry name" value="MR_like"/>
    <property type="match status" value="1"/>
</dbReference>
<dbReference type="InterPro" id="IPR029017">
    <property type="entry name" value="Enolase-like_N"/>
</dbReference>
<dbReference type="InterPro" id="IPR013341">
    <property type="entry name" value="Mandelate_racemase_N_dom"/>
</dbReference>
<dbReference type="PANTHER" id="PTHR13794:SF58">
    <property type="entry name" value="MITOCHONDRIAL ENOLASE SUPERFAMILY MEMBER 1"/>
    <property type="match status" value="1"/>
</dbReference>
<evidence type="ECO:0000256" key="3">
    <source>
        <dbReference type="ARBA" id="ARBA00022842"/>
    </source>
</evidence>
<keyword evidence="3" id="KW-0460">Magnesium</keyword>
<dbReference type="InterPro" id="IPR013342">
    <property type="entry name" value="Mandelate_racemase_C"/>
</dbReference>
<comment type="caution">
    <text evidence="5">The sequence shown here is derived from an EMBL/GenBank/DDBJ whole genome shotgun (WGS) entry which is preliminary data.</text>
</comment>
<dbReference type="AlphaFoldDB" id="A0A372LJQ4"/>
<dbReference type="GO" id="GO:0016052">
    <property type="term" value="P:carbohydrate catabolic process"/>
    <property type="evidence" value="ECO:0007669"/>
    <property type="project" value="TreeGrafter"/>
</dbReference>
<dbReference type="Gene3D" id="3.20.20.120">
    <property type="entry name" value="Enolase-like C-terminal domain"/>
    <property type="match status" value="1"/>
</dbReference>
<dbReference type="Gene3D" id="3.30.390.10">
    <property type="entry name" value="Enolase-like, N-terminal domain"/>
    <property type="match status" value="1"/>
</dbReference>
<dbReference type="InterPro" id="IPR046945">
    <property type="entry name" value="RHMD-like"/>
</dbReference>
<gene>
    <name evidence="5" type="ORF">D0466_00695</name>
</gene>
<keyword evidence="6" id="KW-1185">Reference proteome</keyword>
<dbReference type="InterPro" id="IPR036849">
    <property type="entry name" value="Enolase-like_C_sf"/>
</dbReference>
<name>A0A372LJQ4_9BACI</name>
<proteinExistence type="predicted"/>
<accession>A0A372LJQ4</accession>
<feature type="domain" description="Mandelate racemase/muconate lactonizing enzyme C-terminal" evidence="4">
    <location>
        <begin position="137"/>
        <end position="235"/>
    </location>
</feature>
<keyword evidence="2" id="KW-0479">Metal-binding</keyword>
<sequence>MQIERIETYPLLHKLSKPYGDANGYKKYRSCYLIRIITKSGIDGWGECIDWLPTLHVGFNERIIPYLVGKRATDRLQIVNTIKKWHQRAAAAVSMALTEIAAKYANLSICDLWGGKFRDSIPVYASFQSYSDSKDWMDRSLSLVERTISKGFDTIKLKIGGRGFQEDLIHIQRLQKTLGENVQLILDANQSYDMATARKWDRYFSNWPNLLWLEEPMPLDNLPEYKLLRAILSVPIAGGENIKSAKKFLPPLYENALDIIQPDILHGNGLEDFRDSQQLARHFGVRVSPHSFDGALSRLYTLFAQASLSSWSKMDGSKIEPVEWDVMENPFSELIPLKPVNSRVDIPNGTGIGVMLNTDLIKAYLWDGSPY</sequence>
<dbReference type="GO" id="GO:0000287">
    <property type="term" value="F:magnesium ion binding"/>
    <property type="evidence" value="ECO:0007669"/>
    <property type="project" value="TreeGrafter"/>
</dbReference>
<evidence type="ECO:0000256" key="2">
    <source>
        <dbReference type="ARBA" id="ARBA00022723"/>
    </source>
</evidence>
<dbReference type="PANTHER" id="PTHR13794">
    <property type="entry name" value="ENOLASE SUPERFAMILY, MANDELATE RACEMASE"/>
    <property type="match status" value="1"/>
</dbReference>